<dbReference type="OrthoDB" id="1766270at2"/>
<dbReference type="InterPro" id="IPR010982">
    <property type="entry name" value="Lambda_DNA-bd_dom_sf"/>
</dbReference>
<dbReference type="PROSITE" id="PS50943">
    <property type="entry name" value="HTH_CROC1"/>
    <property type="match status" value="1"/>
</dbReference>
<name>A0A518I906_9PLAN</name>
<dbReference type="AlphaFoldDB" id="A0A518I906"/>
<dbReference type="GO" id="GO:0003677">
    <property type="term" value="F:DNA binding"/>
    <property type="evidence" value="ECO:0007669"/>
    <property type="project" value="InterPro"/>
</dbReference>
<evidence type="ECO:0000313" key="3">
    <source>
        <dbReference type="EMBL" id="QDV49595.1"/>
    </source>
</evidence>
<dbReference type="KEGG" id="gfm:Enr17x_16150"/>
<organism evidence="3 4">
    <name type="scientific">Gimesia fumaroli</name>
    <dbReference type="NCBI Taxonomy" id="2527976"/>
    <lineage>
        <taxon>Bacteria</taxon>
        <taxon>Pseudomonadati</taxon>
        <taxon>Planctomycetota</taxon>
        <taxon>Planctomycetia</taxon>
        <taxon>Planctomycetales</taxon>
        <taxon>Planctomycetaceae</taxon>
        <taxon>Gimesia</taxon>
    </lineage>
</organism>
<feature type="region of interest" description="Disordered" evidence="1">
    <location>
        <begin position="1"/>
        <end position="23"/>
    </location>
</feature>
<evidence type="ECO:0000313" key="4">
    <source>
        <dbReference type="Proteomes" id="UP000318313"/>
    </source>
</evidence>
<dbReference type="EMBL" id="CP037452">
    <property type="protein sequence ID" value="QDV49595.1"/>
    <property type="molecule type" value="Genomic_DNA"/>
</dbReference>
<dbReference type="Proteomes" id="UP000318313">
    <property type="component" value="Chromosome"/>
</dbReference>
<proteinExistence type="predicted"/>
<evidence type="ECO:0000259" key="2">
    <source>
        <dbReference type="PROSITE" id="PS50943"/>
    </source>
</evidence>
<dbReference type="SMART" id="SM00530">
    <property type="entry name" value="HTH_XRE"/>
    <property type="match status" value="1"/>
</dbReference>
<feature type="domain" description="HTH cro/C1-type" evidence="2">
    <location>
        <begin position="35"/>
        <end position="94"/>
    </location>
</feature>
<protein>
    <submittedName>
        <fullName evidence="3">Helix-turn-helix domain protein</fullName>
    </submittedName>
</protein>
<dbReference type="Gene3D" id="1.10.260.40">
    <property type="entry name" value="lambda repressor-like DNA-binding domains"/>
    <property type="match status" value="1"/>
</dbReference>
<keyword evidence="4" id="KW-1185">Reference proteome</keyword>
<reference evidence="3 4" key="1">
    <citation type="submission" date="2019-03" db="EMBL/GenBank/DDBJ databases">
        <title>Deep-cultivation of Planctomycetes and their phenomic and genomic characterization uncovers novel biology.</title>
        <authorList>
            <person name="Wiegand S."/>
            <person name="Jogler M."/>
            <person name="Boedeker C."/>
            <person name="Pinto D."/>
            <person name="Vollmers J."/>
            <person name="Rivas-Marin E."/>
            <person name="Kohn T."/>
            <person name="Peeters S.H."/>
            <person name="Heuer A."/>
            <person name="Rast P."/>
            <person name="Oberbeckmann S."/>
            <person name="Bunk B."/>
            <person name="Jeske O."/>
            <person name="Meyerdierks A."/>
            <person name="Storesund J.E."/>
            <person name="Kallscheuer N."/>
            <person name="Luecker S."/>
            <person name="Lage O.M."/>
            <person name="Pohl T."/>
            <person name="Merkel B.J."/>
            <person name="Hornburger P."/>
            <person name="Mueller R.-W."/>
            <person name="Bruemmer F."/>
            <person name="Labrenz M."/>
            <person name="Spormann A.M."/>
            <person name="Op den Camp H."/>
            <person name="Overmann J."/>
            <person name="Amann R."/>
            <person name="Jetten M.S.M."/>
            <person name="Mascher T."/>
            <person name="Medema M.H."/>
            <person name="Devos D.P."/>
            <person name="Kaster A.-K."/>
            <person name="Ovreas L."/>
            <person name="Rohde M."/>
            <person name="Galperin M.Y."/>
            <person name="Jogler C."/>
        </authorList>
    </citation>
    <scope>NUCLEOTIDE SEQUENCE [LARGE SCALE GENOMIC DNA]</scope>
    <source>
        <strain evidence="3 4">Enr17</strain>
    </source>
</reference>
<feature type="compositionally biased region" description="Basic residues" evidence="1">
    <location>
        <begin position="7"/>
        <end position="17"/>
    </location>
</feature>
<dbReference type="RefSeq" id="WP_145307475.1">
    <property type="nucleotide sequence ID" value="NZ_CP037452.1"/>
</dbReference>
<dbReference type="InterPro" id="IPR001387">
    <property type="entry name" value="Cro/C1-type_HTH"/>
</dbReference>
<sequence>MAVSSTAKKRAKSKMGRARKEIDDSTYQGRCAIRLRELADRKGITADELQQRLNQAGHNVSRNAVYSYLSGDRAIPLDLVPTLASIFGISVRTFFPEK</sequence>
<dbReference type="SUPFAM" id="SSF47413">
    <property type="entry name" value="lambda repressor-like DNA-binding domains"/>
    <property type="match status" value="1"/>
</dbReference>
<accession>A0A518I906</accession>
<dbReference type="Pfam" id="PF01381">
    <property type="entry name" value="HTH_3"/>
    <property type="match status" value="1"/>
</dbReference>
<gene>
    <name evidence="3" type="ORF">Enr17x_16150</name>
</gene>
<evidence type="ECO:0000256" key="1">
    <source>
        <dbReference type="SAM" id="MobiDB-lite"/>
    </source>
</evidence>
<dbReference type="CDD" id="cd00093">
    <property type="entry name" value="HTH_XRE"/>
    <property type="match status" value="1"/>
</dbReference>